<organism evidence="2 3">
    <name type="scientific">Aldrovandia affinis</name>
    <dbReference type="NCBI Taxonomy" id="143900"/>
    <lineage>
        <taxon>Eukaryota</taxon>
        <taxon>Metazoa</taxon>
        <taxon>Chordata</taxon>
        <taxon>Craniata</taxon>
        <taxon>Vertebrata</taxon>
        <taxon>Euteleostomi</taxon>
        <taxon>Actinopterygii</taxon>
        <taxon>Neopterygii</taxon>
        <taxon>Teleostei</taxon>
        <taxon>Notacanthiformes</taxon>
        <taxon>Halosauridae</taxon>
        <taxon>Aldrovandia</taxon>
    </lineage>
</organism>
<accession>A0AAD7S9E7</accession>
<dbReference type="Proteomes" id="UP001221898">
    <property type="component" value="Unassembled WGS sequence"/>
</dbReference>
<name>A0AAD7S9E7_9TELE</name>
<dbReference type="EMBL" id="JAINUG010000092">
    <property type="protein sequence ID" value="KAJ8398137.1"/>
    <property type="molecule type" value="Genomic_DNA"/>
</dbReference>
<sequence length="195" mass="21234">MPKLNTENRMPGEVRVDKKSNVPPLHSGLHCILRQGAVVLRLAQSEVTLAVESQPPQPLVWLAHGMGSDITCWPILEEAVCLIFFRNALARCEPFPCPLGLRGRWARQWTRPLLVSGVLHAQVGPTAVGEGEGEGEEGLIDSELEPGHLAAAASGLKVVYGQWLIRDRTLPFTTEDPSVTDTAPGRRAPPNEITE</sequence>
<gene>
    <name evidence="2" type="ORF">AAFF_G00429810</name>
</gene>
<keyword evidence="3" id="KW-1185">Reference proteome</keyword>
<reference evidence="2" key="1">
    <citation type="journal article" date="2023" name="Science">
        <title>Genome structures resolve the early diversification of teleost fishes.</title>
        <authorList>
            <person name="Parey E."/>
            <person name="Louis A."/>
            <person name="Montfort J."/>
            <person name="Bouchez O."/>
            <person name="Roques C."/>
            <person name="Iampietro C."/>
            <person name="Lluch J."/>
            <person name="Castinel A."/>
            <person name="Donnadieu C."/>
            <person name="Desvignes T."/>
            <person name="Floi Bucao C."/>
            <person name="Jouanno E."/>
            <person name="Wen M."/>
            <person name="Mejri S."/>
            <person name="Dirks R."/>
            <person name="Jansen H."/>
            <person name="Henkel C."/>
            <person name="Chen W.J."/>
            <person name="Zahm M."/>
            <person name="Cabau C."/>
            <person name="Klopp C."/>
            <person name="Thompson A.W."/>
            <person name="Robinson-Rechavi M."/>
            <person name="Braasch I."/>
            <person name="Lecointre G."/>
            <person name="Bobe J."/>
            <person name="Postlethwait J.H."/>
            <person name="Berthelot C."/>
            <person name="Roest Crollius H."/>
            <person name="Guiguen Y."/>
        </authorList>
    </citation>
    <scope>NUCLEOTIDE SEQUENCE</scope>
    <source>
        <strain evidence="2">NC1722</strain>
    </source>
</reference>
<evidence type="ECO:0000313" key="2">
    <source>
        <dbReference type="EMBL" id="KAJ8398137.1"/>
    </source>
</evidence>
<evidence type="ECO:0000313" key="3">
    <source>
        <dbReference type="Proteomes" id="UP001221898"/>
    </source>
</evidence>
<comment type="caution">
    <text evidence="2">The sequence shown here is derived from an EMBL/GenBank/DDBJ whole genome shotgun (WGS) entry which is preliminary data.</text>
</comment>
<proteinExistence type="predicted"/>
<dbReference type="AlphaFoldDB" id="A0AAD7S9E7"/>
<protein>
    <submittedName>
        <fullName evidence="2">Uncharacterized protein</fullName>
    </submittedName>
</protein>
<feature type="region of interest" description="Disordered" evidence="1">
    <location>
        <begin position="174"/>
        <end position="195"/>
    </location>
</feature>
<evidence type="ECO:0000256" key="1">
    <source>
        <dbReference type="SAM" id="MobiDB-lite"/>
    </source>
</evidence>